<dbReference type="SUPFAM" id="SSF52540">
    <property type="entry name" value="P-loop containing nucleoside triphosphate hydrolases"/>
    <property type="match status" value="1"/>
</dbReference>
<keyword evidence="4" id="KW-1185">Reference proteome</keyword>
<keyword evidence="2" id="KW-0342">GTP-binding</keyword>
<keyword evidence="1" id="KW-0547">Nucleotide-binding</keyword>
<dbReference type="EMBL" id="CAJVRM010000003">
    <property type="protein sequence ID" value="CAG8970915.1"/>
    <property type="molecule type" value="Genomic_DNA"/>
</dbReference>
<dbReference type="Proteomes" id="UP000701801">
    <property type="component" value="Unassembled WGS sequence"/>
</dbReference>
<comment type="caution">
    <text evidence="3">The sequence shown here is derived from an EMBL/GenBank/DDBJ whole genome shotgun (WGS) entry which is preliminary data.</text>
</comment>
<dbReference type="PROSITE" id="PS51419">
    <property type="entry name" value="RAB"/>
    <property type="match status" value="1"/>
</dbReference>
<dbReference type="OrthoDB" id="25896at2759"/>
<protein>
    <recommendedName>
        <fullName evidence="5">P-loop containing nucleoside triphosphate hydrolase protein</fullName>
    </recommendedName>
</protein>
<evidence type="ECO:0008006" key="5">
    <source>
        <dbReference type="Google" id="ProtNLM"/>
    </source>
</evidence>
<evidence type="ECO:0000256" key="2">
    <source>
        <dbReference type="ARBA" id="ARBA00023134"/>
    </source>
</evidence>
<gene>
    <name evidence="3" type="ORF">HYALB_00000894</name>
</gene>
<evidence type="ECO:0000256" key="1">
    <source>
        <dbReference type="ARBA" id="ARBA00022741"/>
    </source>
</evidence>
<evidence type="ECO:0000313" key="4">
    <source>
        <dbReference type="Proteomes" id="UP000701801"/>
    </source>
</evidence>
<accession>A0A9N9LCY4</accession>
<proteinExistence type="predicted"/>
<dbReference type="InterPro" id="IPR027417">
    <property type="entry name" value="P-loop_NTPase"/>
</dbReference>
<dbReference type="GO" id="GO:0007264">
    <property type="term" value="P:small GTPase-mediated signal transduction"/>
    <property type="evidence" value="ECO:0007669"/>
    <property type="project" value="InterPro"/>
</dbReference>
<dbReference type="InterPro" id="IPR001806">
    <property type="entry name" value="Small_GTPase"/>
</dbReference>
<name>A0A9N9LCY4_9HELO</name>
<dbReference type="AlphaFoldDB" id="A0A9N9LCY4"/>
<dbReference type="PANTHER" id="PTHR24072">
    <property type="entry name" value="RHO FAMILY GTPASE"/>
    <property type="match status" value="1"/>
</dbReference>
<dbReference type="Pfam" id="PF00071">
    <property type="entry name" value="Ras"/>
    <property type="match status" value="1"/>
</dbReference>
<evidence type="ECO:0000313" key="3">
    <source>
        <dbReference type="EMBL" id="CAG8970915.1"/>
    </source>
</evidence>
<organism evidence="3 4">
    <name type="scientific">Hymenoscyphus albidus</name>
    <dbReference type="NCBI Taxonomy" id="595503"/>
    <lineage>
        <taxon>Eukaryota</taxon>
        <taxon>Fungi</taxon>
        <taxon>Dikarya</taxon>
        <taxon>Ascomycota</taxon>
        <taxon>Pezizomycotina</taxon>
        <taxon>Leotiomycetes</taxon>
        <taxon>Helotiales</taxon>
        <taxon>Helotiaceae</taxon>
        <taxon>Hymenoscyphus</taxon>
    </lineage>
</organism>
<dbReference type="SMART" id="SM00175">
    <property type="entry name" value="RAB"/>
    <property type="match status" value="1"/>
</dbReference>
<dbReference type="GO" id="GO:0003924">
    <property type="term" value="F:GTPase activity"/>
    <property type="evidence" value="ECO:0007669"/>
    <property type="project" value="InterPro"/>
</dbReference>
<dbReference type="PROSITE" id="PS51420">
    <property type="entry name" value="RHO"/>
    <property type="match status" value="1"/>
</dbReference>
<dbReference type="SMART" id="SM00174">
    <property type="entry name" value="RHO"/>
    <property type="match status" value="1"/>
</dbReference>
<dbReference type="Gene3D" id="3.40.50.300">
    <property type="entry name" value="P-loop containing nucleotide triphosphate hydrolases"/>
    <property type="match status" value="1"/>
</dbReference>
<sequence length="205" mass="22705">MTDNESPEIQILLLGDADCGKSTFLSRISQGSPIGPKLNPNITANKSPIPLLRDENQPFVFEIKFGNKPFRFEFYDTASPNSWKLLTPSVIILCYDISSRISLIDVQRLWSPLLSQPFTPSLLATVPVLLLGLKRDLRSETDPNGIIYPQEAYRIAQEMRCDKYMECSAFTGELVQEVVEDICRTAANSARAEGGGLSEGGCLVM</sequence>
<dbReference type="PRINTS" id="PR00449">
    <property type="entry name" value="RASTRNSFRMNG"/>
</dbReference>
<reference evidence="3" key="1">
    <citation type="submission" date="2021-07" db="EMBL/GenBank/DDBJ databases">
        <authorList>
            <person name="Durling M."/>
        </authorList>
    </citation>
    <scope>NUCLEOTIDE SEQUENCE</scope>
</reference>
<dbReference type="InterPro" id="IPR003578">
    <property type="entry name" value="Small_GTPase_Rho"/>
</dbReference>
<dbReference type="GO" id="GO:0005525">
    <property type="term" value="F:GTP binding"/>
    <property type="evidence" value="ECO:0007669"/>
    <property type="project" value="UniProtKB-KW"/>
</dbReference>